<feature type="region of interest" description="Disordered" evidence="2">
    <location>
        <begin position="1"/>
        <end position="31"/>
    </location>
</feature>
<dbReference type="Proteomes" id="UP000198781">
    <property type="component" value="Unassembled WGS sequence"/>
</dbReference>
<evidence type="ECO:0000313" key="4">
    <source>
        <dbReference type="Proteomes" id="UP000198781"/>
    </source>
</evidence>
<accession>A0A1G6XMS2</accession>
<keyword evidence="1" id="KW-0175">Coiled coil</keyword>
<name>A0A1G6XMS2_9BURK</name>
<keyword evidence="4" id="KW-1185">Reference proteome</keyword>
<proteinExistence type="predicted"/>
<evidence type="ECO:0000313" key="3">
    <source>
        <dbReference type="EMBL" id="SDD79478.1"/>
    </source>
</evidence>
<dbReference type="RefSeq" id="WP_245711403.1">
    <property type="nucleotide sequence ID" value="NZ_FMZC01000009.1"/>
</dbReference>
<dbReference type="EMBL" id="FMZC01000009">
    <property type="protein sequence ID" value="SDD79478.1"/>
    <property type="molecule type" value="Genomic_DNA"/>
</dbReference>
<sequence length="1225" mass="131828">MRQQAKEFGIEMDRDSDSNSDSDSDAGSEASFDVIVDDGALQAARQARIAELTQALAKARTTEALNAMVAQAVQTAWQAAQSSPLPTGEDISKALQPNYDNRINGFMGAKQVIRRLETAANAWEAAVEHHQAALSARDLLLPHAGPDVLDYQLLQLEAVAYRLRAQEKALGGLLLPLQFPYSRAVGKTRTQNEAAGRLREACALREREFLHVLPSNVADIDAALRQQLAGIGPSMKDLLNNVNPSGELKSTAARSAPPGSQASQPEAMDEDSLTQYVQSCVALEAAAQGLLSAWAQAPGGPIAEAAQIARAMLTPQARETRAALRREAALTKAIDSLLVGEQRLPGRASAGQDTTPQAPWLPMLKAFNDLNRALQRADNAERLLQDHTAQWSAAQCEASRKVIDDLQTRIATAREDSSQQGSAALHQTLDHLIQQGIGMLQRTRGEVGDGQAEARAALPGLATAARHALAELRQSKVHPRIAAPSLEQCRWVCTAVAQACDDMAQVPETLAETQQHAARLQVAEQRARQAAQGALAPAMHQLADLCGAARTDTLTAAAAMQAQTARQLEARAATEAQAAGKLQAQREGTLQAAMAPVLMALDQRPRPAADAQTLPTHPWPRHADVLDPLNRGLRAARDAQATLDGHIASWSDEQRQESSEAIGALQARIAAGGKAALEGAISDLHRAFETIWRAGAQMLSAEPADGPEPTVASSLADQALDAAQGFHRALQIPLEGRPLLEHQVVAFFARAFGPLSKAGEGLRMPLGTPAEALARAALLETAAKQAREAAQTGLTAPLQQWALWCEGLRTDAIGAAVLHDMKAIDTLCEASDDALSAAVWQLSDRLLATHELVFDLPFQVTAEGSLTVAAPVAPAAPPTPEEDLDMAKNAAAIAQRATELRAGLPKTVPPGALPEMARDYQSSRNRLSEMAYAARVASGLLPLFHEASQAIAQASVAERPRMANQFAKAALSYHQDATDALSDYLEASLRLQSRSERQSAAIDGANVRQSERLVTLMQRSLEGLGHLLECRKMAIDIHARKASRHRDVRDGLMTITNRYERATQKIDDSMEHMAQRLDVESQLPDYADIANAEKANVMGAFGMLIWRGKFESSIVQAQLASDWLARFLGPDQALRTASDLTGCTELIDLLHLSLSEQNTFALKQVRDDSNTHLVRQMLKVSLDCMQRLKAFEARIGVLRQALAATPVATASSSATPQKTRQRRRR</sequence>
<feature type="region of interest" description="Disordered" evidence="2">
    <location>
        <begin position="242"/>
        <end position="271"/>
    </location>
</feature>
<gene>
    <name evidence="3" type="ORF">SAMN05192589_10958</name>
</gene>
<feature type="coiled-coil region" evidence="1">
    <location>
        <begin position="363"/>
        <end position="416"/>
    </location>
</feature>
<feature type="compositionally biased region" description="Basic and acidic residues" evidence="2">
    <location>
        <begin position="1"/>
        <end position="17"/>
    </location>
</feature>
<reference evidence="3 4" key="1">
    <citation type="submission" date="2016-10" db="EMBL/GenBank/DDBJ databases">
        <authorList>
            <person name="de Groot N.N."/>
        </authorList>
    </citation>
    <scope>NUCLEOTIDE SEQUENCE [LARGE SCALE GENOMIC DNA]</scope>
    <source>
        <strain evidence="3 4">DSM 16619</strain>
    </source>
</reference>
<evidence type="ECO:0000256" key="1">
    <source>
        <dbReference type="SAM" id="Coils"/>
    </source>
</evidence>
<evidence type="ECO:0000256" key="2">
    <source>
        <dbReference type="SAM" id="MobiDB-lite"/>
    </source>
</evidence>
<dbReference type="AlphaFoldDB" id="A0A1G6XMS2"/>
<organism evidence="3 4">
    <name type="scientific">Paracidovorax valerianellae</name>
    <dbReference type="NCBI Taxonomy" id="187868"/>
    <lineage>
        <taxon>Bacteria</taxon>
        <taxon>Pseudomonadati</taxon>
        <taxon>Pseudomonadota</taxon>
        <taxon>Betaproteobacteria</taxon>
        <taxon>Burkholderiales</taxon>
        <taxon>Comamonadaceae</taxon>
        <taxon>Paracidovorax</taxon>
    </lineage>
</organism>
<protein>
    <submittedName>
        <fullName evidence="3">Uncharacterized protein</fullName>
    </submittedName>
</protein>